<evidence type="ECO:0000313" key="2">
    <source>
        <dbReference type="EMBL" id="MPN58559.1"/>
    </source>
</evidence>
<gene>
    <name evidence="2" type="ORF">SDC9_206266</name>
</gene>
<comment type="caution">
    <text evidence="2">The sequence shown here is derived from an EMBL/GenBank/DDBJ whole genome shotgun (WGS) entry which is preliminary data.</text>
</comment>
<proteinExistence type="predicted"/>
<dbReference type="GO" id="GO:0005886">
    <property type="term" value="C:plasma membrane"/>
    <property type="evidence" value="ECO:0007669"/>
    <property type="project" value="TreeGrafter"/>
</dbReference>
<feature type="transmembrane region" description="Helical" evidence="1">
    <location>
        <begin position="39"/>
        <end position="61"/>
    </location>
</feature>
<reference evidence="2" key="1">
    <citation type="submission" date="2019-08" db="EMBL/GenBank/DDBJ databases">
        <authorList>
            <person name="Kucharzyk K."/>
            <person name="Murdoch R.W."/>
            <person name="Higgins S."/>
            <person name="Loffler F."/>
        </authorList>
    </citation>
    <scope>NUCLEOTIDE SEQUENCE</scope>
</reference>
<dbReference type="EMBL" id="VSSQ01131400">
    <property type="protein sequence ID" value="MPN58559.1"/>
    <property type="molecule type" value="Genomic_DNA"/>
</dbReference>
<protein>
    <submittedName>
        <fullName evidence="2">Uncharacterized protein</fullName>
    </submittedName>
</protein>
<accession>A0A645J789</accession>
<keyword evidence="1" id="KW-0812">Transmembrane</keyword>
<keyword evidence="1" id="KW-0472">Membrane</keyword>
<dbReference type="GO" id="GO:0015658">
    <property type="term" value="F:branched-chain amino acid transmembrane transporter activity"/>
    <property type="evidence" value="ECO:0007669"/>
    <property type="project" value="InterPro"/>
</dbReference>
<feature type="transmembrane region" description="Helical" evidence="1">
    <location>
        <begin position="7"/>
        <end position="27"/>
    </location>
</feature>
<dbReference type="PANTHER" id="PTHR30482">
    <property type="entry name" value="HIGH-AFFINITY BRANCHED-CHAIN AMINO ACID TRANSPORT SYSTEM PERMEASE"/>
    <property type="match status" value="1"/>
</dbReference>
<dbReference type="AlphaFoldDB" id="A0A645J789"/>
<organism evidence="2">
    <name type="scientific">bioreactor metagenome</name>
    <dbReference type="NCBI Taxonomy" id="1076179"/>
    <lineage>
        <taxon>unclassified sequences</taxon>
        <taxon>metagenomes</taxon>
        <taxon>ecological metagenomes</taxon>
    </lineage>
</organism>
<dbReference type="PANTHER" id="PTHR30482:SF10">
    <property type="entry name" value="HIGH-AFFINITY BRANCHED-CHAIN AMINO ACID TRANSPORT PROTEIN BRAE"/>
    <property type="match status" value="1"/>
</dbReference>
<keyword evidence="1" id="KW-1133">Transmembrane helix</keyword>
<sequence>MVVLGGMGSLTGSIVSAVLMFIVNYEIKNGAWVKTLTGFWAGILAYPMLVYAIILIVVIMFRPKGIFGNYEISPVNLKRDFKNALAKRASRKSGRKEAKVNE</sequence>
<dbReference type="InterPro" id="IPR043428">
    <property type="entry name" value="LivM-like"/>
</dbReference>
<evidence type="ECO:0000256" key="1">
    <source>
        <dbReference type="SAM" id="Phobius"/>
    </source>
</evidence>
<name>A0A645J789_9ZZZZ</name>